<feature type="transmembrane region" description="Helical" evidence="7">
    <location>
        <begin position="23"/>
        <end position="41"/>
    </location>
</feature>
<gene>
    <name evidence="10" type="primary">lgt_3</name>
    <name evidence="7" type="synonym">lgt</name>
    <name evidence="9" type="ORF">DCP95_03685</name>
    <name evidence="10" type="ORF">RR49_02222</name>
</gene>
<evidence type="ECO:0000313" key="10">
    <source>
        <dbReference type="EMBL" id="KJL35788.1"/>
    </source>
</evidence>
<dbReference type="STRING" id="400772.RR49_02222"/>
<evidence type="ECO:0000256" key="2">
    <source>
        <dbReference type="ARBA" id="ARBA00022475"/>
    </source>
</evidence>
<dbReference type="GO" id="GO:0008961">
    <property type="term" value="F:phosphatidylglycerol-prolipoprotein diacylglyceryl transferase activity"/>
    <property type="evidence" value="ECO:0007669"/>
    <property type="project" value="UniProtKB-UniRule"/>
</dbReference>
<dbReference type="EMBL" id="DMNG01000063">
    <property type="protein sequence ID" value="HAN23656.1"/>
    <property type="molecule type" value="Genomic_DNA"/>
</dbReference>
<feature type="transmembrane region" description="Helical" evidence="7">
    <location>
        <begin position="185"/>
        <end position="203"/>
    </location>
</feature>
<dbReference type="InterPro" id="IPR001640">
    <property type="entry name" value="Lgt"/>
</dbReference>
<evidence type="ECO:0000256" key="8">
    <source>
        <dbReference type="SAM" id="MobiDB-lite"/>
    </source>
</evidence>
<dbReference type="HAMAP" id="MF_01147">
    <property type="entry name" value="Lgt"/>
    <property type="match status" value="1"/>
</dbReference>
<dbReference type="NCBIfam" id="TIGR00544">
    <property type="entry name" value="lgt"/>
    <property type="match status" value="1"/>
</dbReference>
<evidence type="ECO:0000256" key="1">
    <source>
        <dbReference type="ARBA" id="ARBA00007150"/>
    </source>
</evidence>
<dbReference type="UniPathway" id="UPA00664"/>
<dbReference type="PATRIC" id="fig|400772.4.peg.2237"/>
<keyword evidence="2 7" id="KW-1003">Cell membrane</keyword>
<dbReference type="PROSITE" id="PS01311">
    <property type="entry name" value="LGT"/>
    <property type="match status" value="1"/>
</dbReference>
<dbReference type="GO" id="GO:0042158">
    <property type="term" value="P:lipoprotein biosynthetic process"/>
    <property type="evidence" value="ECO:0007669"/>
    <property type="project" value="UniProtKB-UniRule"/>
</dbReference>
<feature type="compositionally biased region" description="Basic and acidic residues" evidence="8">
    <location>
        <begin position="272"/>
        <end position="284"/>
    </location>
</feature>
<dbReference type="EMBL" id="JYIY01000077">
    <property type="protein sequence ID" value="KJL35788.1"/>
    <property type="molecule type" value="Genomic_DNA"/>
</dbReference>
<keyword evidence="10" id="KW-0328">Glycosyltransferase</keyword>
<comment type="subcellular location">
    <subcellularLocation>
        <location evidence="7">Cell membrane</location>
        <topology evidence="7">Multi-pass membrane protein</topology>
    </subcellularLocation>
</comment>
<accession>A0A0F0LRN0</accession>
<keyword evidence="11" id="KW-1185">Reference proteome</keyword>
<dbReference type="AlphaFoldDB" id="A0A0F0LRN0"/>
<evidence type="ECO:0000313" key="12">
    <source>
        <dbReference type="Proteomes" id="UP000257479"/>
    </source>
</evidence>
<feature type="region of interest" description="Disordered" evidence="8">
    <location>
        <begin position="272"/>
        <end position="318"/>
    </location>
</feature>
<sequence length="318" mass="34918">MSHLSIPSPPPAWAQFSIGPVTIHTYALCIIAGIVVAVLLTEWRLRRRGVAPWTVIDIALWAVPLGIIAARFYHVFTHVGDYFYPGANLWNVFAIWDGGNAIYGSLLGGALGVWIGCRRAGIRFLSFADAMAPGLLAAQAIGRLGNWFNHELFGLPTTLPWGLQIESTNPKFPANLPPGTLFQPLFLYELVWNLIGVAVILLLERRVRLQWGRVLAIYLMWYGFARTFLELIRIDPTSDGLFGIPANSWTSMLAVVAGLVLFVVQTRRHPEPEPSIFTREDAPASRRGGVSPREHDAVDTPSGSSTESHSAPEAGRAS</sequence>
<keyword evidence="10" id="KW-0449">Lipoprotein</keyword>
<dbReference type="OrthoDB" id="871140at2"/>
<dbReference type="Proteomes" id="UP000033451">
    <property type="component" value="Unassembled WGS sequence"/>
</dbReference>
<feature type="transmembrane region" description="Helical" evidence="7">
    <location>
        <begin position="53"/>
        <end position="73"/>
    </location>
</feature>
<comment type="function">
    <text evidence="7">Catalyzes the transfer of the diacylglyceryl group from phosphatidylglycerol to the sulfhydryl group of the N-terminal cysteine of a prolipoprotein, the first step in the formation of mature lipoproteins.</text>
</comment>
<evidence type="ECO:0000313" key="11">
    <source>
        <dbReference type="Proteomes" id="UP000033451"/>
    </source>
</evidence>
<keyword evidence="3 7" id="KW-0808">Transferase</keyword>
<evidence type="ECO:0000256" key="3">
    <source>
        <dbReference type="ARBA" id="ARBA00022679"/>
    </source>
</evidence>
<proteinExistence type="inferred from homology"/>
<organism evidence="10 11">
    <name type="scientific">Microbacterium ginsengisoli</name>
    <dbReference type="NCBI Taxonomy" id="400772"/>
    <lineage>
        <taxon>Bacteria</taxon>
        <taxon>Bacillati</taxon>
        <taxon>Actinomycetota</taxon>
        <taxon>Actinomycetes</taxon>
        <taxon>Micrococcales</taxon>
        <taxon>Microbacteriaceae</taxon>
        <taxon>Microbacterium</taxon>
    </lineage>
</organism>
<dbReference type="PANTHER" id="PTHR30589">
    <property type="entry name" value="PROLIPOPROTEIN DIACYLGLYCERYL TRANSFERASE"/>
    <property type="match status" value="1"/>
</dbReference>
<feature type="transmembrane region" description="Helical" evidence="7">
    <location>
        <begin position="246"/>
        <end position="264"/>
    </location>
</feature>
<evidence type="ECO:0000256" key="4">
    <source>
        <dbReference type="ARBA" id="ARBA00022692"/>
    </source>
</evidence>
<reference evidence="9 12" key="2">
    <citation type="journal article" date="2018" name="Nat. Biotechnol.">
        <title>A standardized bacterial taxonomy based on genome phylogeny substantially revises the tree of life.</title>
        <authorList>
            <person name="Parks D.H."/>
            <person name="Chuvochina M."/>
            <person name="Waite D.W."/>
            <person name="Rinke C."/>
            <person name="Skarshewski A."/>
            <person name="Chaumeil P.A."/>
            <person name="Hugenholtz P."/>
        </authorList>
    </citation>
    <scope>NUCLEOTIDE SEQUENCE [LARGE SCALE GENOMIC DNA]</scope>
    <source>
        <strain evidence="9">UBA9152</strain>
    </source>
</reference>
<feature type="transmembrane region" description="Helical" evidence="7">
    <location>
        <begin position="93"/>
        <end position="117"/>
    </location>
</feature>
<dbReference type="RefSeq" id="WP_045248121.1">
    <property type="nucleotide sequence ID" value="NZ_JYIY01000077.1"/>
</dbReference>
<keyword evidence="5 7" id="KW-1133">Transmembrane helix</keyword>
<evidence type="ECO:0000256" key="5">
    <source>
        <dbReference type="ARBA" id="ARBA00022989"/>
    </source>
</evidence>
<dbReference type="GO" id="GO:0005886">
    <property type="term" value="C:plasma membrane"/>
    <property type="evidence" value="ECO:0007669"/>
    <property type="project" value="UniProtKB-SubCell"/>
</dbReference>
<comment type="catalytic activity">
    <reaction evidence="7">
        <text>L-cysteinyl-[prolipoprotein] + a 1,2-diacyl-sn-glycero-3-phospho-(1'-sn-glycerol) = an S-1,2-diacyl-sn-glyceryl-L-cysteinyl-[prolipoprotein] + sn-glycerol 1-phosphate + H(+)</text>
        <dbReference type="Rhea" id="RHEA:56712"/>
        <dbReference type="Rhea" id="RHEA-COMP:14679"/>
        <dbReference type="Rhea" id="RHEA-COMP:14680"/>
        <dbReference type="ChEBI" id="CHEBI:15378"/>
        <dbReference type="ChEBI" id="CHEBI:29950"/>
        <dbReference type="ChEBI" id="CHEBI:57685"/>
        <dbReference type="ChEBI" id="CHEBI:64716"/>
        <dbReference type="ChEBI" id="CHEBI:140658"/>
        <dbReference type="EC" id="2.5.1.145"/>
    </reaction>
</comment>
<dbReference type="EC" id="2.5.1.145" evidence="7"/>
<dbReference type="Proteomes" id="UP000257479">
    <property type="component" value="Unassembled WGS sequence"/>
</dbReference>
<protein>
    <recommendedName>
        <fullName evidence="7">Phosphatidylglycerol--prolipoprotein diacylglyceryl transferase</fullName>
        <ecNumber evidence="7">2.5.1.145</ecNumber>
    </recommendedName>
</protein>
<name>A0A0F0LRN0_9MICO</name>
<feature type="binding site" evidence="7">
    <location>
        <position position="143"/>
    </location>
    <ligand>
        <name>a 1,2-diacyl-sn-glycero-3-phospho-(1'-sn-glycerol)</name>
        <dbReference type="ChEBI" id="CHEBI:64716"/>
    </ligand>
</feature>
<keyword evidence="4 7" id="KW-0812">Transmembrane</keyword>
<evidence type="ECO:0000256" key="7">
    <source>
        <dbReference type="HAMAP-Rule" id="MF_01147"/>
    </source>
</evidence>
<comment type="similarity">
    <text evidence="1 7">Belongs to the Lgt family.</text>
</comment>
<evidence type="ECO:0000313" key="9">
    <source>
        <dbReference type="EMBL" id="HAN23656.1"/>
    </source>
</evidence>
<evidence type="ECO:0000256" key="6">
    <source>
        <dbReference type="ARBA" id="ARBA00023136"/>
    </source>
</evidence>
<comment type="caution">
    <text evidence="10">The sequence shown here is derived from an EMBL/GenBank/DDBJ whole genome shotgun (WGS) entry which is preliminary data.</text>
</comment>
<dbReference type="PANTHER" id="PTHR30589:SF0">
    <property type="entry name" value="PHOSPHATIDYLGLYCEROL--PROLIPOPROTEIN DIACYLGLYCERYL TRANSFERASE"/>
    <property type="match status" value="1"/>
</dbReference>
<keyword evidence="6 7" id="KW-0472">Membrane</keyword>
<dbReference type="Pfam" id="PF01790">
    <property type="entry name" value="LGT"/>
    <property type="match status" value="1"/>
</dbReference>
<feature type="transmembrane region" description="Helical" evidence="7">
    <location>
        <begin position="124"/>
        <end position="142"/>
    </location>
</feature>
<feature type="transmembrane region" description="Helical" evidence="7">
    <location>
        <begin position="215"/>
        <end position="234"/>
    </location>
</feature>
<reference evidence="10 11" key="1">
    <citation type="submission" date="2015-02" db="EMBL/GenBank/DDBJ databases">
        <title>Draft genome sequences of ten Microbacterium spp. with emphasis on heavy metal contaminated environments.</title>
        <authorList>
            <person name="Corretto E."/>
        </authorList>
    </citation>
    <scope>NUCLEOTIDE SEQUENCE [LARGE SCALE GENOMIC DNA]</scope>
    <source>
        <strain evidence="10 11">DSM 18659</strain>
    </source>
</reference>
<comment type="pathway">
    <text evidence="7">Protein modification; lipoprotein biosynthesis (diacylglyceryl transfer).</text>
</comment>